<keyword evidence="4" id="KW-1185">Reference proteome</keyword>
<feature type="chain" id="PRO_5022706831" evidence="2">
    <location>
        <begin position="43"/>
        <end position="98"/>
    </location>
</feature>
<feature type="region of interest" description="Disordered" evidence="1">
    <location>
        <begin position="63"/>
        <end position="98"/>
    </location>
</feature>
<reference evidence="3 4" key="1">
    <citation type="submission" date="2019-08" db="EMBL/GenBank/DDBJ databases">
        <authorList>
            <person name="Alioto T."/>
            <person name="Alioto T."/>
            <person name="Gomez Garrido J."/>
        </authorList>
    </citation>
    <scope>NUCLEOTIDE SEQUENCE [LARGE SCALE GENOMIC DNA]</scope>
</reference>
<dbReference type="AlphaFoldDB" id="A0A5E4NAI2"/>
<evidence type="ECO:0000256" key="1">
    <source>
        <dbReference type="SAM" id="MobiDB-lite"/>
    </source>
</evidence>
<dbReference type="EMBL" id="CABPRJ010001482">
    <property type="protein sequence ID" value="VVC38574.1"/>
    <property type="molecule type" value="Genomic_DNA"/>
</dbReference>
<gene>
    <name evidence="3" type="ORF">CINCED_3A008530</name>
</gene>
<dbReference type="Proteomes" id="UP000325440">
    <property type="component" value="Unassembled WGS sequence"/>
</dbReference>
<name>A0A5E4NAI2_9HEMI</name>
<organism evidence="3 4">
    <name type="scientific">Cinara cedri</name>
    <dbReference type="NCBI Taxonomy" id="506608"/>
    <lineage>
        <taxon>Eukaryota</taxon>
        <taxon>Metazoa</taxon>
        <taxon>Ecdysozoa</taxon>
        <taxon>Arthropoda</taxon>
        <taxon>Hexapoda</taxon>
        <taxon>Insecta</taxon>
        <taxon>Pterygota</taxon>
        <taxon>Neoptera</taxon>
        <taxon>Paraneoptera</taxon>
        <taxon>Hemiptera</taxon>
        <taxon>Sternorrhyncha</taxon>
        <taxon>Aphidomorpha</taxon>
        <taxon>Aphidoidea</taxon>
        <taxon>Aphididae</taxon>
        <taxon>Lachninae</taxon>
        <taxon>Cinara</taxon>
    </lineage>
</organism>
<evidence type="ECO:0000313" key="3">
    <source>
        <dbReference type="EMBL" id="VVC38574.1"/>
    </source>
</evidence>
<feature type="signal peptide" evidence="2">
    <location>
        <begin position="1"/>
        <end position="42"/>
    </location>
</feature>
<proteinExistence type="predicted"/>
<sequence length="98" mass="10669">MSGNPTSRRRGPETRHGSLSTATLLCLSTVVTIMMVGPGGDGSSVRRYGSFAAFLRQKYFEDSYDPTDFGKPRARDSGSSATRNVYETDEKASPRGKK</sequence>
<evidence type="ECO:0000313" key="4">
    <source>
        <dbReference type="Proteomes" id="UP000325440"/>
    </source>
</evidence>
<evidence type="ECO:0000256" key="2">
    <source>
        <dbReference type="SAM" id="SignalP"/>
    </source>
</evidence>
<feature type="compositionally biased region" description="Basic and acidic residues" evidence="1">
    <location>
        <begin position="86"/>
        <end position="98"/>
    </location>
</feature>
<accession>A0A5E4NAI2</accession>
<protein>
    <submittedName>
        <fullName evidence="3">Uncharacterized protein</fullName>
    </submittedName>
</protein>
<keyword evidence="2" id="KW-0732">Signal</keyword>